<comment type="caution">
    <text evidence="2">The sequence shown here is derived from an EMBL/GenBank/DDBJ whole genome shotgun (WGS) entry which is preliminary data.</text>
</comment>
<accession>A0A9P5U9E3</accession>
<sequence>MAVNDRTQGGAVGVDTYPGVANPTSSSDTSNPLVNNFVADPTTAERGAGAGPNFDGDKQAARNFKETAGVIEGRPGIIETSNIDPLNHDPNKDDWANTKQPQAARTTEGFVSTATTKVSEAANKAYEKATGQK</sequence>
<gene>
    <name evidence="2" type="ORF">BDP27DRAFT_1324830</name>
</gene>
<keyword evidence="3" id="KW-1185">Reference proteome</keyword>
<feature type="compositionally biased region" description="Polar residues" evidence="1">
    <location>
        <begin position="97"/>
        <end position="110"/>
    </location>
</feature>
<feature type="region of interest" description="Disordered" evidence="1">
    <location>
        <begin position="78"/>
        <end position="110"/>
    </location>
</feature>
<dbReference type="AlphaFoldDB" id="A0A9P5U9E3"/>
<reference evidence="2" key="1">
    <citation type="submission" date="2020-11" db="EMBL/GenBank/DDBJ databases">
        <authorList>
            <consortium name="DOE Joint Genome Institute"/>
            <person name="Ahrendt S."/>
            <person name="Riley R."/>
            <person name="Andreopoulos W."/>
            <person name="Labutti K."/>
            <person name="Pangilinan J."/>
            <person name="Ruiz-Duenas F.J."/>
            <person name="Barrasa J.M."/>
            <person name="Sanchez-Garcia M."/>
            <person name="Camarero S."/>
            <person name="Miyauchi S."/>
            <person name="Serrano A."/>
            <person name="Linde D."/>
            <person name="Babiker R."/>
            <person name="Drula E."/>
            <person name="Ayuso-Fernandez I."/>
            <person name="Pacheco R."/>
            <person name="Padilla G."/>
            <person name="Ferreira P."/>
            <person name="Barriuso J."/>
            <person name="Kellner H."/>
            <person name="Castanera R."/>
            <person name="Alfaro M."/>
            <person name="Ramirez L."/>
            <person name="Pisabarro A.G."/>
            <person name="Kuo A."/>
            <person name="Tritt A."/>
            <person name="Lipzen A."/>
            <person name="He G."/>
            <person name="Yan M."/>
            <person name="Ng V."/>
            <person name="Cullen D."/>
            <person name="Martin F."/>
            <person name="Rosso M.-N."/>
            <person name="Henrissat B."/>
            <person name="Hibbett D."/>
            <person name="Martinez A.T."/>
            <person name="Grigoriev I.V."/>
        </authorList>
    </citation>
    <scope>NUCLEOTIDE SEQUENCE</scope>
    <source>
        <strain evidence="2">AH 40177</strain>
    </source>
</reference>
<dbReference type="EMBL" id="JADNRY010000046">
    <property type="protein sequence ID" value="KAF9069933.1"/>
    <property type="molecule type" value="Genomic_DNA"/>
</dbReference>
<protein>
    <submittedName>
        <fullName evidence="2">Uncharacterized protein</fullName>
    </submittedName>
</protein>
<feature type="compositionally biased region" description="Polar residues" evidence="1">
    <location>
        <begin position="22"/>
        <end position="34"/>
    </location>
</feature>
<name>A0A9P5U9E3_9AGAR</name>
<organism evidence="2 3">
    <name type="scientific">Rhodocollybia butyracea</name>
    <dbReference type="NCBI Taxonomy" id="206335"/>
    <lineage>
        <taxon>Eukaryota</taxon>
        <taxon>Fungi</taxon>
        <taxon>Dikarya</taxon>
        <taxon>Basidiomycota</taxon>
        <taxon>Agaricomycotina</taxon>
        <taxon>Agaricomycetes</taxon>
        <taxon>Agaricomycetidae</taxon>
        <taxon>Agaricales</taxon>
        <taxon>Marasmiineae</taxon>
        <taxon>Omphalotaceae</taxon>
        <taxon>Rhodocollybia</taxon>
    </lineage>
</organism>
<proteinExistence type="predicted"/>
<feature type="compositionally biased region" description="Basic and acidic residues" evidence="1">
    <location>
        <begin position="86"/>
        <end position="96"/>
    </location>
</feature>
<dbReference type="Proteomes" id="UP000772434">
    <property type="component" value="Unassembled WGS sequence"/>
</dbReference>
<feature type="region of interest" description="Disordered" evidence="1">
    <location>
        <begin position="1"/>
        <end position="58"/>
    </location>
</feature>
<evidence type="ECO:0000313" key="2">
    <source>
        <dbReference type="EMBL" id="KAF9069933.1"/>
    </source>
</evidence>
<dbReference type="OrthoDB" id="2581931at2759"/>
<evidence type="ECO:0000256" key="1">
    <source>
        <dbReference type="SAM" id="MobiDB-lite"/>
    </source>
</evidence>
<evidence type="ECO:0000313" key="3">
    <source>
        <dbReference type="Proteomes" id="UP000772434"/>
    </source>
</evidence>